<feature type="region of interest" description="Disordered" evidence="1">
    <location>
        <begin position="54"/>
        <end position="123"/>
    </location>
</feature>
<protein>
    <submittedName>
        <fullName evidence="2">Uncharacterized protein</fullName>
    </submittedName>
</protein>
<evidence type="ECO:0000313" key="3">
    <source>
        <dbReference type="Proteomes" id="UP000735302"/>
    </source>
</evidence>
<comment type="caution">
    <text evidence="2">The sequence shown here is derived from an EMBL/GenBank/DDBJ whole genome shotgun (WGS) entry which is preliminary data.</text>
</comment>
<proteinExistence type="predicted"/>
<gene>
    <name evidence="2" type="ORF">PoB_002465200</name>
</gene>
<keyword evidence="3" id="KW-1185">Reference proteome</keyword>
<sequence length="123" mass="12876">MRVGAGNGLSMEFDVSLMSTCPPQLPVASTTEKCPFPRMVRSWQGRGLPLVSRLKRSSHTLSTEGRTEPEATIEISSEGPPESKATTATSSEGPTEPEATTAISSEGPTDPEVTKATSSLGPT</sequence>
<reference evidence="2 3" key="1">
    <citation type="journal article" date="2021" name="Elife">
        <title>Chloroplast acquisition without the gene transfer in kleptoplastic sea slugs, Plakobranchus ocellatus.</title>
        <authorList>
            <person name="Maeda T."/>
            <person name="Takahashi S."/>
            <person name="Yoshida T."/>
            <person name="Shimamura S."/>
            <person name="Takaki Y."/>
            <person name="Nagai Y."/>
            <person name="Toyoda A."/>
            <person name="Suzuki Y."/>
            <person name="Arimoto A."/>
            <person name="Ishii H."/>
            <person name="Satoh N."/>
            <person name="Nishiyama T."/>
            <person name="Hasebe M."/>
            <person name="Maruyama T."/>
            <person name="Minagawa J."/>
            <person name="Obokata J."/>
            <person name="Shigenobu S."/>
        </authorList>
    </citation>
    <scope>NUCLEOTIDE SEQUENCE [LARGE SCALE GENOMIC DNA]</scope>
</reference>
<organism evidence="2 3">
    <name type="scientific">Plakobranchus ocellatus</name>
    <dbReference type="NCBI Taxonomy" id="259542"/>
    <lineage>
        <taxon>Eukaryota</taxon>
        <taxon>Metazoa</taxon>
        <taxon>Spiralia</taxon>
        <taxon>Lophotrochozoa</taxon>
        <taxon>Mollusca</taxon>
        <taxon>Gastropoda</taxon>
        <taxon>Heterobranchia</taxon>
        <taxon>Euthyneura</taxon>
        <taxon>Panpulmonata</taxon>
        <taxon>Sacoglossa</taxon>
        <taxon>Placobranchoidea</taxon>
        <taxon>Plakobranchidae</taxon>
        <taxon>Plakobranchus</taxon>
    </lineage>
</organism>
<evidence type="ECO:0000256" key="1">
    <source>
        <dbReference type="SAM" id="MobiDB-lite"/>
    </source>
</evidence>
<name>A0AAV3ZSL9_9GAST</name>
<accession>A0AAV3ZSL9</accession>
<evidence type="ECO:0000313" key="2">
    <source>
        <dbReference type="EMBL" id="GFN98146.1"/>
    </source>
</evidence>
<dbReference type="AlphaFoldDB" id="A0AAV3ZSL9"/>
<feature type="compositionally biased region" description="Polar residues" evidence="1">
    <location>
        <begin position="84"/>
        <end position="93"/>
    </location>
</feature>
<dbReference type="Proteomes" id="UP000735302">
    <property type="component" value="Unassembled WGS sequence"/>
</dbReference>
<dbReference type="EMBL" id="BLXT01002832">
    <property type="protein sequence ID" value="GFN98146.1"/>
    <property type="molecule type" value="Genomic_DNA"/>
</dbReference>